<sequence>MNLEGLNLKRTDLSVDELVSKYQGQLQQSISAGALFMWGIYDYHISSDQVYPWSSPACRLFQITFVSSQSLPRLLVLLWRVSLSDRSGLLISAVSSFPSTLRFS</sequence>
<evidence type="ECO:0000313" key="2">
    <source>
        <dbReference type="Proteomes" id="UP000054324"/>
    </source>
</evidence>
<gene>
    <name evidence="1" type="ORF">T265_05317</name>
</gene>
<reference evidence="1 2" key="1">
    <citation type="submission" date="2013-11" db="EMBL/GenBank/DDBJ databases">
        <title>Opisthorchis viverrini - life in the bile duct.</title>
        <authorList>
            <person name="Young N.D."/>
            <person name="Nagarajan N."/>
            <person name="Lin S.J."/>
            <person name="Korhonen P.K."/>
            <person name="Jex A.R."/>
            <person name="Hall R.S."/>
            <person name="Safavi-Hemami H."/>
            <person name="Kaewkong W."/>
            <person name="Bertrand D."/>
            <person name="Gao S."/>
            <person name="Seet Q."/>
            <person name="Wongkham S."/>
            <person name="Teh B.T."/>
            <person name="Wongkham C."/>
            <person name="Intapan P.M."/>
            <person name="Maleewong W."/>
            <person name="Yang X."/>
            <person name="Hu M."/>
            <person name="Wang Z."/>
            <person name="Hofmann A."/>
            <person name="Sternberg P.W."/>
            <person name="Tan P."/>
            <person name="Wang J."/>
            <person name="Gasser R.B."/>
        </authorList>
    </citation>
    <scope>NUCLEOTIDE SEQUENCE [LARGE SCALE GENOMIC DNA]</scope>
</reference>
<dbReference type="EMBL" id="KL596717">
    <property type="protein sequence ID" value="KER27684.1"/>
    <property type="molecule type" value="Genomic_DNA"/>
</dbReference>
<organism evidence="1 2">
    <name type="scientific">Opisthorchis viverrini</name>
    <name type="common">Southeast Asian liver fluke</name>
    <dbReference type="NCBI Taxonomy" id="6198"/>
    <lineage>
        <taxon>Eukaryota</taxon>
        <taxon>Metazoa</taxon>
        <taxon>Spiralia</taxon>
        <taxon>Lophotrochozoa</taxon>
        <taxon>Platyhelminthes</taxon>
        <taxon>Trematoda</taxon>
        <taxon>Digenea</taxon>
        <taxon>Opisthorchiida</taxon>
        <taxon>Opisthorchiata</taxon>
        <taxon>Opisthorchiidae</taxon>
        <taxon>Opisthorchis</taxon>
    </lineage>
</organism>
<name>A0A075AFF9_OPIVI</name>
<dbReference type="GeneID" id="20319499"/>
<evidence type="ECO:0000313" key="1">
    <source>
        <dbReference type="EMBL" id="KER27684.1"/>
    </source>
</evidence>
<dbReference type="KEGG" id="ovi:T265_05317"/>
<accession>A0A075AFF9</accession>
<proteinExistence type="predicted"/>
<dbReference type="AlphaFoldDB" id="A0A075AFF9"/>
<dbReference type="CTD" id="20319499"/>
<dbReference type="RefSeq" id="XP_009168564.1">
    <property type="nucleotide sequence ID" value="XM_009170300.1"/>
</dbReference>
<dbReference type="Proteomes" id="UP000054324">
    <property type="component" value="Unassembled WGS sequence"/>
</dbReference>
<protein>
    <submittedName>
        <fullName evidence="1">Uncharacterized protein</fullName>
    </submittedName>
</protein>
<keyword evidence="2" id="KW-1185">Reference proteome</keyword>